<feature type="domain" description="MINDY deubiquitinase" evidence="2">
    <location>
        <begin position="270"/>
        <end position="502"/>
    </location>
</feature>
<feature type="non-terminal residue" evidence="3">
    <location>
        <position position="775"/>
    </location>
</feature>
<dbReference type="GO" id="GO:0004843">
    <property type="term" value="F:cysteine-type deubiquitinase activity"/>
    <property type="evidence" value="ECO:0007669"/>
    <property type="project" value="InterPro"/>
</dbReference>
<evidence type="ECO:0000259" key="2">
    <source>
        <dbReference type="Pfam" id="PF04424"/>
    </source>
</evidence>
<comment type="caution">
    <text evidence="3">The sequence shown here is derived from an EMBL/GenBank/DDBJ whole genome shotgun (WGS) entry which is preliminary data.</text>
</comment>
<dbReference type="PANTHER" id="PTHR18063:SF16">
    <property type="entry name" value="OS06G0723400 PROTEIN"/>
    <property type="match status" value="1"/>
</dbReference>
<dbReference type="InterPro" id="IPR007518">
    <property type="entry name" value="MINDY"/>
</dbReference>
<organism evidence="3 4">
    <name type="scientific">Panicum virgatum</name>
    <name type="common">Blackwell switchgrass</name>
    <dbReference type="NCBI Taxonomy" id="38727"/>
    <lineage>
        <taxon>Eukaryota</taxon>
        <taxon>Viridiplantae</taxon>
        <taxon>Streptophyta</taxon>
        <taxon>Embryophyta</taxon>
        <taxon>Tracheophyta</taxon>
        <taxon>Spermatophyta</taxon>
        <taxon>Magnoliopsida</taxon>
        <taxon>Liliopsida</taxon>
        <taxon>Poales</taxon>
        <taxon>Poaceae</taxon>
        <taxon>PACMAD clade</taxon>
        <taxon>Panicoideae</taxon>
        <taxon>Panicodae</taxon>
        <taxon>Paniceae</taxon>
        <taxon>Panicinae</taxon>
        <taxon>Panicum</taxon>
        <taxon>Panicum sect. Hiantes</taxon>
    </lineage>
</organism>
<dbReference type="GO" id="GO:0071944">
    <property type="term" value="C:cell periphery"/>
    <property type="evidence" value="ECO:0007669"/>
    <property type="project" value="TreeGrafter"/>
</dbReference>
<evidence type="ECO:0000256" key="1">
    <source>
        <dbReference type="SAM" id="MobiDB-lite"/>
    </source>
</evidence>
<dbReference type="Gene3D" id="3.30.1640.10">
    <property type="entry name" value="mini-chromosome maintenance (MCM) complex, chain A, domain 1"/>
    <property type="match status" value="1"/>
</dbReference>
<sequence length="775" mass="85990">MEEHPVEGTGGRPPDPPAMVDGALAEAVGDIALVEGVGNGDQAGNGGQLEAPAPTKPKHRYVHPICYDDMVAASLILSEPPMGEEPIYCMDEGPDCMVEGPAVQVEEPVHPLPSIVYSGDGCLSRGEKNHRFWRHALRDFGGAPELLLIKNKCAPHPVTEIVSGATESASKSETNASKKKKKNKDEKKRKSDGQSHQSHSAPQLSPASESSLKDDENTTATVGESGPSYPLLPDKGKELAPCSDTPAHSSMQGPNAKPLGFSSLRGEFCHTRIIRFMGRKYRILLQDKDGSCSLIAISNYLILKGRMTLPNLMEVCLESVAELVYVEVFKNMKNEEYSEVMDVLVQSAKGLDIDILFLSVDGFEDTPQYCIFGTLGIPLYHSCVLNLDLEEDASTFSAIEGRSFDQLHLYHYKQTGPSSVMIDRIDRFLKVANSQTTDYGYVLCSTLKKNANNGDLFVFFWSNHFTIVLKLNACGEFLEDVLILSNLGKDLDVRTAPKVLWNTPVTPIPSVSVSSKSVEKIPLSCGRFKTQFASFFTGSEDKKYKQNGIVYYEPIITTLKKMGCQEMFVFYEHIDAVDPEFARSLCMCYERVRNNLSHAVKTFIREDLGDPDFHSEHLSVRICDMPKPDRWIPAKEFFGLAGNHPAEARTIECIDYSLEVTHTTPTGRIALTNLLIKLSTDHMNGRSYNGNFTLDQILVNDELEVDIAAQVCLETTPTTRQLDFVRVATDFLPEYAVWKQLPGFFLHLEKSSMLQKFHNFITAHPALKASLVRLA</sequence>
<dbReference type="GO" id="GO:0005829">
    <property type="term" value="C:cytosol"/>
    <property type="evidence" value="ECO:0007669"/>
    <property type="project" value="TreeGrafter"/>
</dbReference>
<accession>A0A8T0Q4H3</accession>
<feature type="compositionally biased region" description="Basic and acidic residues" evidence="1">
    <location>
        <begin position="183"/>
        <end position="193"/>
    </location>
</feature>
<name>A0A8T0Q4H3_PANVG</name>
<feature type="compositionally biased region" description="Low complexity" evidence="1">
    <location>
        <begin position="165"/>
        <end position="175"/>
    </location>
</feature>
<reference evidence="3" key="1">
    <citation type="submission" date="2020-05" db="EMBL/GenBank/DDBJ databases">
        <title>WGS assembly of Panicum virgatum.</title>
        <authorList>
            <person name="Lovell J.T."/>
            <person name="Jenkins J."/>
            <person name="Shu S."/>
            <person name="Juenger T.E."/>
            <person name="Schmutz J."/>
        </authorList>
    </citation>
    <scope>NUCLEOTIDE SEQUENCE</scope>
    <source>
        <strain evidence="3">AP13</strain>
    </source>
</reference>
<dbReference type="GO" id="GO:1990380">
    <property type="term" value="F:K48-linked deubiquitinase activity"/>
    <property type="evidence" value="ECO:0007669"/>
    <property type="project" value="InterPro"/>
</dbReference>
<dbReference type="Pfam" id="PF04424">
    <property type="entry name" value="MINDY_DUB"/>
    <property type="match status" value="1"/>
</dbReference>
<evidence type="ECO:0000313" key="4">
    <source>
        <dbReference type="Proteomes" id="UP000823388"/>
    </source>
</evidence>
<evidence type="ECO:0000313" key="3">
    <source>
        <dbReference type="EMBL" id="KAG2568215.1"/>
    </source>
</evidence>
<keyword evidence="4" id="KW-1185">Reference proteome</keyword>
<feature type="region of interest" description="Disordered" evidence="1">
    <location>
        <begin position="1"/>
        <end position="21"/>
    </location>
</feature>
<dbReference type="GO" id="GO:0071108">
    <property type="term" value="P:protein K48-linked deubiquitination"/>
    <property type="evidence" value="ECO:0007669"/>
    <property type="project" value="TreeGrafter"/>
</dbReference>
<dbReference type="InterPro" id="IPR033979">
    <property type="entry name" value="MINDY_domain"/>
</dbReference>
<feature type="region of interest" description="Disordered" evidence="1">
    <location>
        <begin position="36"/>
        <end position="56"/>
    </location>
</feature>
<protein>
    <recommendedName>
        <fullName evidence="2">MINDY deubiquitinase domain-containing protein</fullName>
    </recommendedName>
</protein>
<feature type="compositionally biased region" description="Gly residues" evidence="1">
    <location>
        <begin position="37"/>
        <end position="47"/>
    </location>
</feature>
<dbReference type="PANTHER" id="PTHR18063">
    <property type="entry name" value="NF-E2 INDUCIBLE PROTEIN"/>
    <property type="match status" value="1"/>
</dbReference>
<feature type="compositionally biased region" description="Polar residues" evidence="1">
    <location>
        <begin position="194"/>
        <end position="210"/>
    </location>
</feature>
<feature type="region of interest" description="Disordered" evidence="1">
    <location>
        <begin position="164"/>
        <end position="256"/>
    </location>
</feature>
<gene>
    <name evidence="3" type="ORF">PVAP13_7NG302000</name>
</gene>
<dbReference type="GO" id="GO:0016807">
    <property type="term" value="F:cysteine-type carboxypeptidase activity"/>
    <property type="evidence" value="ECO:0007669"/>
    <property type="project" value="TreeGrafter"/>
</dbReference>
<dbReference type="Proteomes" id="UP000823388">
    <property type="component" value="Chromosome 7N"/>
</dbReference>
<dbReference type="EMBL" id="CM029050">
    <property type="protein sequence ID" value="KAG2568215.1"/>
    <property type="molecule type" value="Genomic_DNA"/>
</dbReference>
<dbReference type="AlphaFoldDB" id="A0A8T0Q4H3"/>
<proteinExistence type="predicted"/>